<sequence length="56" mass="6327">MPQSLYPPLLRLDDNPALKVADTETEFGLARLFEVAERLNKQLEQVTGLELEEGDL</sequence>
<gene>
    <name evidence="1" type="ORF">LCGC14_2519340</name>
</gene>
<dbReference type="AlphaFoldDB" id="A0A0F9D8F2"/>
<protein>
    <submittedName>
        <fullName evidence="1">Uncharacterized protein</fullName>
    </submittedName>
</protein>
<accession>A0A0F9D8F2</accession>
<dbReference type="EMBL" id="LAZR01040603">
    <property type="protein sequence ID" value="KKL14081.1"/>
    <property type="molecule type" value="Genomic_DNA"/>
</dbReference>
<comment type="caution">
    <text evidence="1">The sequence shown here is derived from an EMBL/GenBank/DDBJ whole genome shotgun (WGS) entry which is preliminary data.</text>
</comment>
<name>A0A0F9D8F2_9ZZZZ</name>
<reference evidence="1" key="1">
    <citation type="journal article" date="2015" name="Nature">
        <title>Complex archaea that bridge the gap between prokaryotes and eukaryotes.</title>
        <authorList>
            <person name="Spang A."/>
            <person name="Saw J.H."/>
            <person name="Jorgensen S.L."/>
            <person name="Zaremba-Niedzwiedzka K."/>
            <person name="Martijn J."/>
            <person name="Lind A.E."/>
            <person name="van Eijk R."/>
            <person name="Schleper C."/>
            <person name="Guy L."/>
            <person name="Ettema T.J."/>
        </authorList>
    </citation>
    <scope>NUCLEOTIDE SEQUENCE</scope>
</reference>
<organism evidence="1">
    <name type="scientific">marine sediment metagenome</name>
    <dbReference type="NCBI Taxonomy" id="412755"/>
    <lineage>
        <taxon>unclassified sequences</taxon>
        <taxon>metagenomes</taxon>
        <taxon>ecological metagenomes</taxon>
    </lineage>
</organism>
<proteinExistence type="predicted"/>
<evidence type="ECO:0000313" key="1">
    <source>
        <dbReference type="EMBL" id="KKL14081.1"/>
    </source>
</evidence>